<feature type="domain" description="Hedgehog/Intein (Hint)" evidence="1">
    <location>
        <begin position="2"/>
        <end position="136"/>
    </location>
</feature>
<dbReference type="Proteomes" id="UP000283786">
    <property type="component" value="Chromosome"/>
</dbReference>
<dbReference type="EMBL" id="CP060436">
    <property type="protein sequence ID" value="QPM91985.1"/>
    <property type="molecule type" value="Genomic_DNA"/>
</dbReference>
<reference evidence="2 3" key="1">
    <citation type="submission" date="2020-08" db="EMBL/GenBank/DDBJ databases">
        <title>Genome sequence of Rhodobacteraceae bacterium Lw-13e.</title>
        <authorList>
            <person name="Poehlein A."/>
            <person name="Wolter L."/>
            <person name="Daniel R."/>
            <person name="Brinkhoff T."/>
        </authorList>
    </citation>
    <scope>NUCLEOTIDE SEQUENCE [LARGE SCALE GENOMIC DNA]</scope>
    <source>
        <strain evidence="2 3">Lw-13e</strain>
    </source>
</reference>
<dbReference type="InterPro" id="IPR028992">
    <property type="entry name" value="Hedgehog/Intein_dom"/>
</dbReference>
<organism evidence="2 3">
    <name type="scientific">Pseudooceanicola algae</name>
    <dbReference type="NCBI Taxonomy" id="1537215"/>
    <lineage>
        <taxon>Bacteria</taxon>
        <taxon>Pseudomonadati</taxon>
        <taxon>Pseudomonadota</taxon>
        <taxon>Alphaproteobacteria</taxon>
        <taxon>Rhodobacterales</taxon>
        <taxon>Paracoccaceae</taxon>
        <taxon>Pseudooceanicola</taxon>
    </lineage>
</organism>
<protein>
    <recommendedName>
        <fullName evidence="1">Hedgehog/Intein (Hint) domain-containing protein</fullName>
    </recommendedName>
</protein>
<proteinExistence type="predicted"/>
<keyword evidence="3" id="KW-1185">Reference proteome</keyword>
<name>A0A418SJ21_9RHOB</name>
<dbReference type="KEGG" id="palw:PSAL_032480"/>
<dbReference type="AlphaFoldDB" id="A0A418SJ21"/>
<dbReference type="OrthoDB" id="6305173at2"/>
<dbReference type="InterPro" id="IPR036844">
    <property type="entry name" value="Hint_dom_sf"/>
</dbReference>
<dbReference type="SUPFAM" id="SSF51294">
    <property type="entry name" value="Hedgehog/intein (Hint) domain"/>
    <property type="match status" value="1"/>
</dbReference>
<gene>
    <name evidence="2" type="ORF">PSAL_032480</name>
</gene>
<accession>A0A418SJ21</accession>
<dbReference type="Pfam" id="PF13403">
    <property type="entry name" value="Hint_2"/>
    <property type="match status" value="1"/>
</dbReference>
<evidence type="ECO:0000313" key="3">
    <source>
        <dbReference type="Proteomes" id="UP000283786"/>
    </source>
</evidence>
<sequence length="202" mass="22557">MAFHPKTSVKTSRGEVSLEDLQRGDLVMTMDSGYQPVQWCGPLDRTCSDFIFIGKDAFARSQPERGLLVTRSHRLHWSLLGCPKSVLDKEIFIPAWRLSSFPGCESISCTMGHRIYDICLPRHEVIFANGLPVEHSYVGTEITEADQGAAGLPDHRKFILNRPLPEETARKCMADSLPQVTGAPYEWRKGGQLTVAAVGKEW</sequence>
<evidence type="ECO:0000259" key="1">
    <source>
        <dbReference type="Pfam" id="PF13403"/>
    </source>
</evidence>
<evidence type="ECO:0000313" key="2">
    <source>
        <dbReference type="EMBL" id="QPM91985.1"/>
    </source>
</evidence>
<dbReference type="RefSeq" id="WP_119838406.1">
    <property type="nucleotide sequence ID" value="NZ_CP060436.1"/>
</dbReference>